<dbReference type="EMBL" id="PCDP01000036">
    <property type="protein sequence ID" value="PZM12872.1"/>
    <property type="molecule type" value="Genomic_DNA"/>
</dbReference>
<organism evidence="1 2">
    <name type="scientific">Rhizobium tubonense</name>
    <dbReference type="NCBI Taxonomy" id="484088"/>
    <lineage>
        <taxon>Bacteria</taxon>
        <taxon>Pseudomonadati</taxon>
        <taxon>Pseudomonadota</taxon>
        <taxon>Alphaproteobacteria</taxon>
        <taxon>Hyphomicrobiales</taxon>
        <taxon>Rhizobiaceae</taxon>
        <taxon>Rhizobium/Agrobacterium group</taxon>
        <taxon>Rhizobium</taxon>
    </lineage>
</organism>
<sequence>MAATLFLYLKEERKDSDAEINQTVQKLFEGMMACTFQCRNSVGDEIFRISMPNELDKALLSTLTPYWDRKVRTERAVMA</sequence>
<gene>
    <name evidence="1" type="ORF">CPY51_15075</name>
</gene>
<protein>
    <submittedName>
        <fullName evidence="1">Uncharacterized protein</fullName>
    </submittedName>
</protein>
<comment type="caution">
    <text evidence="1">The sequence shown here is derived from an EMBL/GenBank/DDBJ whole genome shotgun (WGS) entry which is preliminary data.</text>
</comment>
<keyword evidence="2" id="KW-1185">Reference proteome</keyword>
<dbReference type="AlphaFoldDB" id="A0A2W4CIU0"/>
<dbReference type="Proteomes" id="UP000248925">
    <property type="component" value="Unassembled WGS sequence"/>
</dbReference>
<evidence type="ECO:0000313" key="1">
    <source>
        <dbReference type="EMBL" id="PZM12872.1"/>
    </source>
</evidence>
<proteinExistence type="predicted"/>
<evidence type="ECO:0000313" key="2">
    <source>
        <dbReference type="Proteomes" id="UP000248925"/>
    </source>
</evidence>
<reference evidence="1 2" key="1">
    <citation type="journal article" date="2018" name="Sci. Rep.">
        <title>Rhizobium tumorigenes sp. nov., a novel plant tumorigenic bacterium isolated from cane gall tumors on thornless blackberry.</title>
        <authorList>
            <person name="Kuzmanovi N."/>
            <person name="Smalla K."/>
            <person name="Gronow S."/>
            <person name="PuBawska J."/>
        </authorList>
    </citation>
    <scope>NUCLEOTIDE SEQUENCE [LARGE SCALE GENOMIC DNA]</scope>
    <source>
        <strain evidence="1 2">CCBAU 85046</strain>
    </source>
</reference>
<name>A0A2W4CIU0_9HYPH</name>
<accession>A0A2W4CIU0</accession>